<sequence length="177" mass="19438">MRRIGQRLYEELKRIATIFVYLWIVFGVLVLHESLVLSRHGINYDFYGFAFINSWILAKVMLIAESLDVRPRWQGRPLIYPIAVRAVGFAMLLVCAYAIEETVIGLWRGRTLAASVPAIGGGGLRGLVVITVIMAVALVPYFAFRELGRVLGRDRLRALMVTGAVGPSSNSTGSGGA</sequence>
<keyword evidence="1" id="KW-0812">Transmembrane</keyword>
<organism evidence="2 3">
    <name type="scientific">Methylobacterium nodulans (strain LMG 21967 / CNCM I-2342 / ORS 2060)</name>
    <dbReference type="NCBI Taxonomy" id="460265"/>
    <lineage>
        <taxon>Bacteria</taxon>
        <taxon>Pseudomonadati</taxon>
        <taxon>Pseudomonadota</taxon>
        <taxon>Alphaproteobacteria</taxon>
        <taxon>Hyphomicrobiales</taxon>
        <taxon>Methylobacteriaceae</taxon>
        <taxon>Methylobacterium</taxon>
    </lineage>
</organism>
<dbReference type="eggNOG" id="ENOG5032VUR">
    <property type="taxonomic scope" value="Bacteria"/>
</dbReference>
<evidence type="ECO:0000256" key="1">
    <source>
        <dbReference type="SAM" id="Phobius"/>
    </source>
</evidence>
<evidence type="ECO:0000313" key="2">
    <source>
        <dbReference type="EMBL" id="ACL61662.1"/>
    </source>
</evidence>
<keyword evidence="3" id="KW-1185">Reference proteome</keyword>
<dbReference type="Proteomes" id="UP000008207">
    <property type="component" value="Chromosome"/>
</dbReference>
<evidence type="ECO:0000313" key="3">
    <source>
        <dbReference type="Proteomes" id="UP000008207"/>
    </source>
</evidence>
<feature type="transmembrane region" description="Helical" evidence="1">
    <location>
        <begin position="79"/>
        <end position="99"/>
    </location>
</feature>
<dbReference type="HOGENOM" id="CLU_109784_0_0_5"/>
<dbReference type="EMBL" id="CP001349">
    <property type="protein sequence ID" value="ACL61662.1"/>
    <property type="molecule type" value="Genomic_DNA"/>
</dbReference>
<dbReference type="RefSeq" id="WP_015933226.1">
    <property type="nucleotide sequence ID" value="NC_011894.1"/>
</dbReference>
<protein>
    <submittedName>
        <fullName evidence="2">Uncharacterized protein</fullName>
    </submittedName>
</protein>
<feature type="transmembrane region" description="Helical" evidence="1">
    <location>
        <begin position="12"/>
        <end position="31"/>
    </location>
</feature>
<keyword evidence="1" id="KW-0472">Membrane</keyword>
<gene>
    <name evidence="2" type="ordered locus">Mnod_6917</name>
</gene>
<keyword evidence="1" id="KW-1133">Transmembrane helix</keyword>
<dbReference type="AlphaFoldDB" id="B8IHJ9"/>
<dbReference type="STRING" id="460265.Mnod_6917"/>
<reference evidence="2 3" key="1">
    <citation type="submission" date="2009-01" db="EMBL/GenBank/DDBJ databases">
        <title>Complete sequence of chromosome of Methylobacterium nodulans ORS 2060.</title>
        <authorList>
            <consortium name="US DOE Joint Genome Institute"/>
            <person name="Lucas S."/>
            <person name="Copeland A."/>
            <person name="Lapidus A."/>
            <person name="Glavina del Rio T."/>
            <person name="Dalin E."/>
            <person name="Tice H."/>
            <person name="Bruce D."/>
            <person name="Goodwin L."/>
            <person name="Pitluck S."/>
            <person name="Sims D."/>
            <person name="Brettin T."/>
            <person name="Detter J.C."/>
            <person name="Han C."/>
            <person name="Larimer F."/>
            <person name="Land M."/>
            <person name="Hauser L."/>
            <person name="Kyrpides N."/>
            <person name="Ivanova N."/>
            <person name="Marx C.J."/>
            <person name="Richardson P."/>
        </authorList>
    </citation>
    <scope>NUCLEOTIDE SEQUENCE [LARGE SCALE GENOMIC DNA]</scope>
    <source>
        <strain evidence="3">LMG 21967 / CNCM I-2342 / ORS 2060</strain>
    </source>
</reference>
<feature type="transmembrane region" description="Helical" evidence="1">
    <location>
        <begin position="46"/>
        <end position="67"/>
    </location>
</feature>
<dbReference type="KEGG" id="mno:Mnod_6917"/>
<name>B8IHJ9_METNO</name>
<feature type="transmembrane region" description="Helical" evidence="1">
    <location>
        <begin position="119"/>
        <end position="144"/>
    </location>
</feature>
<dbReference type="OrthoDB" id="7988398at2"/>
<accession>B8IHJ9</accession>
<proteinExistence type="predicted"/>